<dbReference type="SMART" id="SM00389">
    <property type="entry name" value="HOX"/>
    <property type="match status" value="1"/>
</dbReference>
<evidence type="ECO:0000256" key="6">
    <source>
        <dbReference type="PROSITE-ProRule" id="PRU00108"/>
    </source>
</evidence>
<evidence type="ECO:0000256" key="7">
    <source>
        <dbReference type="RuleBase" id="RU000682"/>
    </source>
</evidence>
<dbReference type="PANTHER" id="PTHR46255">
    <property type="entry name" value="SHORT STATURE HOMEOBOX"/>
    <property type="match status" value="1"/>
</dbReference>
<feature type="domain" description="OAR" evidence="10">
    <location>
        <begin position="386"/>
        <end position="399"/>
    </location>
</feature>
<feature type="DNA-binding region" description="Homeobox" evidence="6">
    <location>
        <begin position="231"/>
        <end position="290"/>
    </location>
</feature>
<reference evidence="11" key="1">
    <citation type="submission" date="2022-11" db="UniProtKB">
        <authorList>
            <consortium name="EnsemblMetazoa"/>
        </authorList>
    </citation>
    <scope>IDENTIFICATION</scope>
</reference>
<keyword evidence="12" id="KW-1185">Reference proteome</keyword>
<evidence type="ECO:0000256" key="5">
    <source>
        <dbReference type="ARBA" id="ARBA00023242"/>
    </source>
</evidence>
<dbReference type="FunFam" id="1.10.10.60:FF:000057">
    <property type="entry name" value="Short stature homeobox 2"/>
    <property type="match status" value="1"/>
</dbReference>
<keyword evidence="5 6" id="KW-0539">Nucleus</keyword>
<dbReference type="GO" id="GO:0000981">
    <property type="term" value="F:DNA-binding transcription factor activity, RNA polymerase II-specific"/>
    <property type="evidence" value="ECO:0007669"/>
    <property type="project" value="InterPro"/>
</dbReference>
<feature type="domain" description="Homeobox" evidence="9">
    <location>
        <begin position="229"/>
        <end position="289"/>
    </location>
</feature>
<dbReference type="InterPro" id="IPR003654">
    <property type="entry name" value="OAR_dom"/>
</dbReference>
<dbReference type="PROSITE" id="PS00027">
    <property type="entry name" value="HOMEOBOX_1"/>
    <property type="match status" value="1"/>
</dbReference>
<dbReference type="Gene3D" id="1.10.10.60">
    <property type="entry name" value="Homeodomain-like"/>
    <property type="match status" value="1"/>
</dbReference>
<proteinExistence type="predicted"/>
<dbReference type="InterPro" id="IPR017970">
    <property type="entry name" value="Homeobox_CS"/>
</dbReference>
<keyword evidence="4 6" id="KW-0371">Homeobox</keyword>
<dbReference type="AlphaFoldDB" id="A0A913ZGC7"/>
<evidence type="ECO:0000259" key="10">
    <source>
        <dbReference type="PROSITE" id="PS50803"/>
    </source>
</evidence>
<dbReference type="InterPro" id="IPR009057">
    <property type="entry name" value="Homeodomain-like_sf"/>
</dbReference>
<dbReference type="GO" id="GO:0005634">
    <property type="term" value="C:nucleus"/>
    <property type="evidence" value="ECO:0007669"/>
    <property type="project" value="UniProtKB-SubCell"/>
</dbReference>
<evidence type="ECO:0000256" key="8">
    <source>
        <dbReference type="SAM" id="MobiDB-lite"/>
    </source>
</evidence>
<feature type="compositionally biased region" description="Acidic residues" evidence="8">
    <location>
        <begin position="166"/>
        <end position="179"/>
    </location>
</feature>
<feature type="region of interest" description="Disordered" evidence="8">
    <location>
        <begin position="108"/>
        <end position="236"/>
    </location>
</feature>
<dbReference type="PRINTS" id="PR00031">
    <property type="entry name" value="HTHREPRESSR"/>
</dbReference>
<evidence type="ECO:0000256" key="4">
    <source>
        <dbReference type="ARBA" id="ARBA00023155"/>
    </source>
</evidence>
<dbReference type="EnsemblMetazoa" id="XM_038194924.1">
    <property type="protein sequence ID" value="XP_038050852.1"/>
    <property type="gene ID" value="LOC119724002"/>
</dbReference>
<evidence type="ECO:0000256" key="1">
    <source>
        <dbReference type="ARBA" id="ARBA00004123"/>
    </source>
</evidence>
<feature type="region of interest" description="Disordered" evidence="8">
    <location>
        <begin position="43"/>
        <end position="75"/>
    </location>
</feature>
<comment type="subcellular location">
    <subcellularLocation>
        <location evidence="1 6 7">Nucleus</location>
    </subcellularLocation>
</comment>
<dbReference type="GeneID" id="119724002"/>
<dbReference type="Proteomes" id="UP000887568">
    <property type="component" value="Unplaced"/>
</dbReference>
<dbReference type="GO" id="GO:1990837">
    <property type="term" value="F:sequence-specific double-stranded DNA binding"/>
    <property type="evidence" value="ECO:0007669"/>
    <property type="project" value="TreeGrafter"/>
</dbReference>
<dbReference type="Pfam" id="PF03826">
    <property type="entry name" value="OAR"/>
    <property type="match status" value="1"/>
</dbReference>
<name>A0A913ZGC7_PATMI</name>
<evidence type="ECO:0000259" key="9">
    <source>
        <dbReference type="PROSITE" id="PS50071"/>
    </source>
</evidence>
<feature type="compositionally biased region" description="Basic and acidic residues" evidence="8">
    <location>
        <begin position="131"/>
        <end position="144"/>
    </location>
</feature>
<dbReference type="InterPro" id="IPR001356">
    <property type="entry name" value="HD"/>
</dbReference>
<dbReference type="OrthoDB" id="6159439at2759"/>
<sequence>MEELQAFVTKSFESSESPKLGANVLTVKRNLPKFDTAAWLNAIGESTPTHRRPAKSSAGKARPTGGASDPSDPLTASAAVQAVPVAAKLPSFPTSLFGTADTDLARERLALFKRGTPQQLSKSTSAKRPKGTTEKRKLDRKSPWEDVGQVSEPQQITDVDLSPVDHDDDVDIDTDPDDDIPLHEDTDLSSADRGDHARLPARQPHDPKQTASGSPSPVPGVTATHPSKLKQRRSRTNFTVEQLGELEKLFDETHYPDAFMREELSRKLGLSEARVQVWFQNRRAKCRKQEHLGGKGTPIGANSNVDTCRVAPYLSMGSLRMPFDRVQEQLQLNLTSNVTAAPPVPRPLPSIFTHAPSLMMFPPPAYAFPLATLMSSMMRPGGSKTSSIADLRMKARQHAAALGLHSFLSQ</sequence>
<dbReference type="Pfam" id="PF00046">
    <property type="entry name" value="Homeodomain"/>
    <property type="match status" value="1"/>
</dbReference>
<protein>
    <submittedName>
        <fullName evidence="11">Uncharacterized protein</fullName>
    </submittedName>
</protein>
<dbReference type="RefSeq" id="XP_038050852.1">
    <property type="nucleotide sequence ID" value="XM_038194924.1"/>
</dbReference>
<accession>A0A913ZGC7</accession>
<dbReference type="SUPFAM" id="SSF46689">
    <property type="entry name" value="Homeodomain-like"/>
    <property type="match status" value="1"/>
</dbReference>
<evidence type="ECO:0000256" key="2">
    <source>
        <dbReference type="ARBA" id="ARBA00022473"/>
    </source>
</evidence>
<dbReference type="PANTHER" id="PTHR46255:SF3">
    <property type="entry name" value="HOMEOBOX DOMAIN-CONTAINING PROTEIN"/>
    <property type="match status" value="1"/>
</dbReference>
<dbReference type="OMA" id="HAPSLMM"/>
<feature type="compositionally biased region" description="Basic and acidic residues" evidence="8">
    <location>
        <begin position="180"/>
        <end position="208"/>
    </location>
</feature>
<keyword evidence="3 6" id="KW-0238">DNA-binding</keyword>
<keyword evidence="2" id="KW-0217">Developmental protein</keyword>
<dbReference type="InterPro" id="IPR052631">
    <property type="entry name" value="Paired_homeobox_Bicoid"/>
</dbReference>
<dbReference type="CDD" id="cd00086">
    <property type="entry name" value="homeodomain"/>
    <property type="match status" value="1"/>
</dbReference>
<dbReference type="InterPro" id="IPR000047">
    <property type="entry name" value="HTH_motif"/>
</dbReference>
<evidence type="ECO:0000313" key="11">
    <source>
        <dbReference type="EnsemblMetazoa" id="XP_038050852.1"/>
    </source>
</evidence>
<dbReference type="PROSITE" id="PS50071">
    <property type="entry name" value="HOMEOBOX_2"/>
    <property type="match status" value="1"/>
</dbReference>
<evidence type="ECO:0000256" key="3">
    <source>
        <dbReference type="ARBA" id="ARBA00023125"/>
    </source>
</evidence>
<dbReference type="PROSITE" id="PS50803">
    <property type="entry name" value="OAR"/>
    <property type="match status" value="1"/>
</dbReference>
<evidence type="ECO:0000313" key="12">
    <source>
        <dbReference type="Proteomes" id="UP000887568"/>
    </source>
</evidence>
<organism evidence="11 12">
    <name type="scientific">Patiria miniata</name>
    <name type="common">Bat star</name>
    <name type="synonym">Asterina miniata</name>
    <dbReference type="NCBI Taxonomy" id="46514"/>
    <lineage>
        <taxon>Eukaryota</taxon>
        <taxon>Metazoa</taxon>
        <taxon>Echinodermata</taxon>
        <taxon>Eleutherozoa</taxon>
        <taxon>Asterozoa</taxon>
        <taxon>Asteroidea</taxon>
        <taxon>Valvatacea</taxon>
        <taxon>Valvatida</taxon>
        <taxon>Asterinidae</taxon>
        <taxon>Patiria</taxon>
    </lineage>
</organism>